<dbReference type="InterPro" id="IPR007263">
    <property type="entry name" value="DCC1-like"/>
</dbReference>
<accession>A0A255GBM9</accession>
<dbReference type="Pfam" id="PF04134">
    <property type="entry name" value="DCC1-like"/>
    <property type="match status" value="1"/>
</dbReference>
<reference evidence="1 2" key="1">
    <citation type="submission" date="2017-07" db="EMBL/GenBank/DDBJ databases">
        <title>Draft whole genome sequences of clinical Proprionibacteriaceae strains.</title>
        <authorList>
            <person name="Bernier A.-M."/>
            <person name="Bernard K."/>
            <person name="Domingo M.-C."/>
        </authorList>
    </citation>
    <scope>NUCLEOTIDE SEQUENCE [LARGE SCALE GENOMIC DNA]</scope>
    <source>
        <strain evidence="1 2">NML 030167</strain>
    </source>
</reference>
<dbReference type="GO" id="GO:0015035">
    <property type="term" value="F:protein-disulfide reductase activity"/>
    <property type="evidence" value="ECO:0007669"/>
    <property type="project" value="InterPro"/>
</dbReference>
<protein>
    <submittedName>
        <fullName evidence="1">Thiol-disulfide oxidoreductase</fullName>
    </submittedName>
</protein>
<dbReference type="EMBL" id="NMVO01000013">
    <property type="protein sequence ID" value="OYO13330.1"/>
    <property type="molecule type" value="Genomic_DNA"/>
</dbReference>
<name>A0A255GBM9_9ACTN</name>
<dbReference type="Proteomes" id="UP000215896">
    <property type="component" value="Unassembled WGS sequence"/>
</dbReference>
<evidence type="ECO:0000313" key="1">
    <source>
        <dbReference type="EMBL" id="OYO13330.1"/>
    </source>
</evidence>
<keyword evidence="2" id="KW-1185">Reference proteome</keyword>
<dbReference type="RefSeq" id="WP_094405562.1">
    <property type="nucleotide sequence ID" value="NZ_NMVO01000013.1"/>
</dbReference>
<comment type="caution">
    <text evidence="1">The sequence shown here is derived from an EMBL/GenBank/DDBJ whole genome shotgun (WGS) entry which is preliminary data.</text>
</comment>
<organism evidence="1 2">
    <name type="scientific">Enemella evansiae</name>
    <dbReference type="NCBI Taxonomy" id="2016499"/>
    <lineage>
        <taxon>Bacteria</taxon>
        <taxon>Bacillati</taxon>
        <taxon>Actinomycetota</taxon>
        <taxon>Actinomycetes</taxon>
        <taxon>Propionibacteriales</taxon>
        <taxon>Propionibacteriaceae</taxon>
        <taxon>Enemella</taxon>
    </lineage>
</organism>
<dbReference type="AlphaFoldDB" id="A0A255GBM9"/>
<dbReference type="OrthoDB" id="9813713at2"/>
<proteinExistence type="predicted"/>
<gene>
    <name evidence="1" type="ORF">CGZ94_10095</name>
</gene>
<sequence>MSTRGPVAFYDADCGFCTRSVGVVSRLRLGTRFEELQTADLAAYGITMDEALESMAFVDAAGRVSFGHHAWAGILKTGNPLLRTIGVVLDSQALERPAGFIYRWIADNRERMPGGTPACSLADRIPHPR</sequence>
<evidence type="ECO:0000313" key="2">
    <source>
        <dbReference type="Proteomes" id="UP000215896"/>
    </source>
</evidence>